<dbReference type="PANTHER" id="PTHR42981:SF2">
    <property type="entry name" value="PYRUVATE DEHYDROGENASE [UBIQUINONE]"/>
    <property type="match status" value="1"/>
</dbReference>
<dbReference type="Gene3D" id="3.40.50.970">
    <property type="match status" value="2"/>
</dbReference>
<dbReference type="RefSeq" id="WP_394850008.1">
    <property type="nucleotide sequence ID" value="NZ_CP089982.1"/>
</dbReference>
<dbReference type="SUPFAM" id="SSF52467">
    <property type="entry name" value="DHS-like NAD/FAD-binding domain"/>
    <property type="match status" value="1"/>
</dbReference>
<dbReference type="Gene3D" id="3.40.50.1220">
    <property type="entry name" value="TPP-binding domain"/>
    <property type="match status" value="1"/>
</dbReference>
<dbReference type="InterPro" id="IPR029035">
    <property type="entry name" value="DHS-like_NAD/FAD-binding_dom"/>
</dbReference>
<evidence type="ECO:0000256" key="2">
    <source>
        <dbReference type="ARBA" id="ARBA00023052"/>
    </source>
</evidence>
<organism evidence="7 8">
    <name type="scientific">Pendulispora brunnea</name>
    <dbReference type="NCBI Taxonomy" id="2905690"/>
    <lineage>
        <taxon>Bacteria</taxon>
        <taxon>Pseudomonadati</taxon>
        <taxon>Myxococcota</taxon>
        <taxon>Myxococcia</taxon>
        <taxon>Myxococcales</taxon>
        <taxon>Sorangiineae</taxon>
        <taxon>Pendulisporaceae</taxon>
        <taxon>Pendulispora</taxon>
    </lineage>
</organism>
<comment type="similarity">
    <text evidence="1 3">Belongs to the TPP enzyme family.</text>
</comment>
<feature type="domain" description="Thiamine pyrophosphate enzyme N-terminal TPP-binding" evidence="6">
    <location>
        <begin position="4"/>
        <end position="119"/>
    </location>
</feature>
<dbReference type="InterPro" id="IPR011766">
    <property type="entry name" value="TPP_enzyme_TPP-bd"/>
</dbReference>
<dbReference type="CDD" id="cd07039">
    <property type="entry name" value="TPP_PYR_POX"/>
    <property type="match status" value="1"/>
</dbReference>
<dbReference type="InterPro" id="IPR029061">
    <property type="entry name" value="THDP-binding"/>
</dbReference>
<dbReference type="InterPro" id="IPR012000">
    <property type="entry name" value="Thiamin_PyroP_enz_cen_dom"/>
</dbReference>
<dbReference type="SUPFAM" id="SSF52518">
    <property type="entry name" value="Thiamin diphosphate-binding fold (THDP-binding)"/>
    <property type="match status" value="2"/>
</dbReference>
<dbReference type="InterPro" id="IPR047212">
    <property type="entry name" value="TPP_POXB-like"/>
</dbReference>
<dbReference type="PANTHER" id="PTHR42981">
    <property type="entry name" value="PYRUVATE DEHYDROGENASE [UBIQUINONE]"/>
    <property type="match status" value="1"/>
</dbReference>
<evidence type="ECO:0000256" key="3">
    <source>
        <dbReference type="RuleBase" id="RU362132"/>
    </source>
</evidence>
<reference evidence="7 8" key="1">
    <citation type="submission" date="2021-12" db="EMBL/GenBank/DDBJ databases">
        <title>Discovery of the Pendulisporaceae a myxobacterial family with distinct sporulation behavior and unique specialized metabolism.</title>
        <authorList>
            <person name="Garcia R."/>
            <person name="Popoff A."/>
            <person name="Bader C.D."/>
            <person name="Loehr J."/>
            <person name="Walesch S."/>
            <person name="Walt C."/>
            <person name="Boldt J."/>
            <person name="Bunk B."/>
            <person name="Haeckl F.J.F.P.J."/>
            <person name="Gunesch A.P."/>
            <person name="Birkelbach J."/>
            <person name="Nuebel U."/>
            <person name="Pietschmann T."/>
            <person name="Bach T."/>
            <person name="Mueller R."/>
        </authorList>
    </citation>
    <scope>NUCLEOTIDE SEQUENCE [LARGE SCALE GENOMIC DNA]</scope>
    <source>
        <strain evidence="7 8">MSr12523</strain>
    </source>
</reference>
<evidence type="ECO:0000256" key="1">
    <source>
        <dbReference type="ARBA" id="ARBA00007812"/>
    </source>
</evidence>
<dbReference type="InterPro" id="IPR012001">
    <property type="entry name" value="Thiamin_PyroP_enz_TPP-bd_dom"/>
</dbReference>
<sequence length="598" mass="64686">MARTVSDFLVQRLEAWGVDCVFGYPGDGINGVLGALQRLENEKVRFVQARHEEMAALMACGYAKFSGRVGVCLATSGPGAIHLLNGLYDAKMDHAPVVAIVGQSARTAIGGDYQQEVDLPSLFKDVAHEYVHTIMSPEAARHVIDRAIRIAHAERTVTCVIVPKDIQEAAAVPVPPHEHDTVHTSVGYAPAHVMPSETELKRAADVLNAGERVAMLVGAGAAQAAEEVMAVAERLRAGVAKALLGRAVLADDLPYVTGAIGLLGTRASYEMMRDCDTLLVVGSSFPYSEFLPKEGRARGVQVDIDGRFVGLRYPMEVHLVGDSRETLRALLPLLRPPQQSAHEAARHEWRARIEGSVAEWWGLMNERALAPANPINPQRVFSELSPRLPNGCILTADSGSAANWFARNLKLRPSMMASISGSLATMGCAVPYAIAAKFAHPDRPVIALVGDGAMQMNGNAELLTAFRHRKEWSDPRFIVAVLNNGDLNEVTWEMRAMAGDPRFAASQDLPPFPYAAYASLIGMRGIRVDRPEDVGDAWESALAANGPVLLEMMTDPDVPPLPPHITLKQAKAFGTSLLEGDSEKSGVLRRTWRQLFAG</sequence>
<name>A0ABZ2KLF2_9BACT</name>
<protein>
    <submittedName>
        <fullName evidence="7">Thiamine pyrophosphate-requiring protein</fullName>
    </submittedName>
</protein>
<dbReference type="InterPro" id="IPR000399">
    <property type="entry name" value="TPP-bd_CS"/>
</dbReference>
<evidence type="ECO:0000313" key="7">
    <source>
        <dbReference type="EMBL" id="WXA99371.1"/>
    </source>
</evidence>
<evidence type="ECO:0000313" key="8">
    <source>
        <dbReference type="Proteomes" id="UP001379533"/>
    </source>
</evidence>
<dbReference type="InterPro" id="IPR047211">
    <property type="entry name" value="POXB-like"/>
</dbReference>
<dbReference type="CDD" id="cd02014">
    <property type="entry name" value="TPP_POX"/>
    <property type="match status" value="1"/>
</dbReference>
<evidence type="ECO:0000259" key="6">
    <source>
        <dbReference type="Pfam" id="PF02776"/>
    </source>
</evidence>
<dbReference type="Pfam" id="PF02776">
    <property type="entry name" value="TPP_enzyme_N"/>
    <property type="match status" value="1"/>
</dbReference>
<gene>
    <name evidence="7" type="ORF">LZC95_21435</name>
</gene>
<keyword evidence="8" id="KW-1185">Reference proteome</keyword>
<dbReference type="PROSITE" id="PS00187">
    <property type="entry name" value="TPP_ENZYMES"/>
    <property type="match status" value="1"/>
</dbReference>
<dbReference type="EMBL" id="CP089982">
    <property type="protein sequence ID" value="WXA99371.1"/>
    <property type="molecule type" value="Genomic_DNA"/>
</dbReference>
<dbReference type="InterPro" id="IPR047210">
    <property type="entry name" value="TPP_PYR_POXB-like"/>
</dbReference>
<feature type="domain" description="Thiamine pyrophosphate enzyme TPP-binding" evidence="5">
    <location>
        <begin position="397"/>
        <end position="551"/>
    </location>
</feature>
<dbReference type="Pfam" id="PF00205">
    <property type="entry name" value="TPP_enzyme_M"/>
    <property type="match status" value="1"/>
</dbReference>
<evidence type="ECO:0000259" key="5">
    <source>
        <dbReference type="Pfam" id="PF02775"/>
    </source>
</evidence>
<keyword evidence="2 3" id="KW-0786">Thiamine pyrophosphate</keyword>
<dbReference type="Proteomes" id="UP001379533">
    <property type="component" value="Chromosome"/>
</dbReference>
<accession>A0ABZ2KLF2</accession>
<proteinExistence type="inferred from homology"/>
<dbReference type="NCBIfam" id="NF006129">
    <property type="entry name" value="PRK08273.1"/>
    <property type="match status" value="1"/>
</dbReference>
<dbReference type="Pfam" id="PF02775">
    <property type="entry name" value="TPP_enzyme_C"/>
    <property type="match status" value="1"/>
</dbReference>
<evidence type="ECO:0000259" key="4">
    <source>
        <dbReference type="Pfam" id="PF00205"/>
    </source>
</evidence>
<feature type="domain" description="Thiamine pyrophosphate enzyme central" evidence="4">
    <location>
        <begin position="200"/>
        <end position="330"/>
    </location>
</feature>